<feature type="region of interest" description="Disordered" evidence="1">
    <location>
        <begin position="1"/>
        <end position="121"/>
    </location>
</feature>
<evidence type="ECO:0000256" key="1">
    <source>
        <dbReference type="SAM" id="MobiDB-lite"/>
    </source>
</evidence>
<keyword evidence="3" id="KW-1185">Reference proteome</keyword>
<dbReference type="Proteomes" id="UP001341281">
    <property type="component" value="Chromosome 03"/>
</dbReference>
<proteinExistence type="predicted"/>
<feature type="compositionally biased region" description="Polar residues" evidence="1">
    <location>
        <begin position="15"/>
        <end position="25"/>
    </location>
</feature>
<organism evidence="2 3">
    <name type="scientific">Paspalum notatum var. saurae</name>
    <dbReference type="NCBI Taxonomy" id="547442"/>
    <lineage>
        <taxon>Eukaryota</taxon>
        <taxon>Viridiplantae</taxon>
        <taxon>Streptophyta</taxon>
        <taxon>Embryophyta</taxon>
        <taxon>Tracheophyta</taxon>
        <taxon>Spermatophyta</taxon>
        <taxon>Magnoliopsida</taxon>
        <taxon>Liliopsida</taxon>
        <taxon>Poales</taxon>
        <taxon>Poaceae</taxon>
        <taxon>PACMAD clade</taxon>
        <taxon>Panicoideae</taxon>
        <taxon>Andropogonodae</taxon>
        <taxon>Paspaleae</taxon>
        <taxon>Paspalinae</taxon>
        <taxon>Paspalum</taxon>
    </lineage>
</organism>
<feature type="non-terminal residue" evidence="2">
    <location>
        <position position="1"/>
    </location>
</feature>
<dbReference type="EMBL" id="CP144747">
    <property type="protein sequence ID" value="WVZ63183.1"/>
    <property type="molecule type" value="Genomic_DNA"/>
</dbReference>
<evidence type="ECO:0000313" key="3">
    <source>
        <dbReference type="Proteomes" id="UP001341281"/>
    </source>
</evidence>
<dbReference type="AlphaFoldDB" id="A0AAQ3SYI9"/>
<sequence>KKERARFQGRGAELASSSRLPNPHQTLLVAPRVTHPAQIRLPFLLHGQPRRLPIKSPAQHAGHEDKTPNKSKGKQRRGSNEVGSFRKEPPIPPRPREAFPPPSDPPSPPPDSVTGAGDSRDWVQQFRGGRENSGSGILILDRYC</sequence>
<name>A0AAQ3SYI9_PASNO</name>
<gene>
    <name evidence="2" type="ORF">U9M48_012837</name>
</gene>
<accession>A0AAQ3SYI9</accession>
<reference evidence="2 3" key="1">
    <citation type="submission" date="2024-02" db="EMBL/GenBank/DDBJ databases">
        <title>High-quality chromosome-scale genome assembly of Pensacola bahiagrass (Paspalum notatum Flugge var. saurae).</title>
        <authorList>
            <person name="Vega J.M."/>
            <person name="Podio M."/>
            <person name="Orjuela J."/>
            <person name="Siena L.A."/>
            <person name="Pessino S.C."/>
            <person name="Combes M.C."/>
            <person name="Mariac C."/>
            <person name="Albertini E."/>
            <person name="Pupilli F."/>
            <person name="Ortiz J.P.A."/>
            <person name="Leblanc O."/>
        </authorList>
    </citation>
    <scope>NUCLEOTIDE SEQUENCE [LARGE SCALE GENOMIC DNA]</scope>
    <source>
        <strain evidence="2">R1</strain>
        <tissue evidence="2">Leaf</tissue>
    </source>
</reference>
<evidence type="ECO:0000313" key="2">
    <source>
        <dbReference type="EMBL" id="WVZ63183.1"/>
    </source>
</evidence>
<feature type="compositionally biased region" description="Pro residues" evidence="1">
    <location>
        <begin position="98"/>
        <end position="111"/>
    </location>
</feature>
<protein>
    <submittedName>
        <fullName evidence="2">Uncharacterized protein</fullName>
    </submittedName>
</protein>
<feature type="compositionally biased region" description="Basic and acidic residues" evidence="1">
    <location>
        <begin position="84"/>
        <end position="97"/>
    </location>
</feature>